<name>A0ABQ0BD69_9FIRM</name>
<evidence type="ECO:0000313" key="1">
    <source>
        <dbReference type="EMBL" id="GAA6409386.1"/>
    </source>
</evidence>
<evidence type="ECO:0000313" key="2">
    <source>
        <dbReference type="Proteomes" id="UP001600943"/>
    </source>
</evidence>
<reference evidence="1 2" key="1">
    <citation type="submission" date="2024-04" db="EMBL/GenBank/DDBJ databases">
        <title>Defined microbial consortia suppress multidrug-resistant proinflammatory Enterobacteriaceae via ecological control.</title>
        <authorList>
            <person name="Furuichi M."/>
            <person name="Kawaguchi T."/>
            <person name="Pust M."/>
            <person name="Yasuma K."/>
            <person name="Plichta D."/>
            <person name="Hasegawa N."/>
            <person name="Ohya T."/>
            <person name="Bhattarai S."/>
            <person name="Sasajima S."/>
            <person name="Aoto Y."/>
            <person name="Tuganbaev T."/>
            <person name="Yaginuma M."/>
            <person name="Ueda M."/>
            <person name="Okahashi N."/>
            <person name="Amafuji K."/>
            <person name="Kiridooshi Y."/>
            <person name="Sugita K."/>
            <person name="Strazar M."/>
            <person name="Skelly A."/>
            <person name="Suda W."/>
            <person name="Hattori M."/>
            <person name="Nakamoto N."/>
            <person name="Caballero S."/>
            <person name="Norman J."/>
            <person name="Olle B."/>
            <person name="Tanoue T."/>
            <person name="Arita M."/>
            <person name="Bucci V."/>
            <person name="Atarashi K."/>
            <person name="Xavier R."/>
            <person name="Honda K."/>
        </authorList>
    </citation>
    <scope>NUCLEOTIDE SEQUENCE [LARGE SCALE GENOMIC DNA]</scope>
    <source>
        <strain evidence="2">k04-0078-D8-1</strain>
    </source>
</reference>
<protein>
    <submittedName>
        <fullName evidence="1">Uncharacterized protein</fullName>
    </submittedName>
</protein>
<comment type="caution">
    <text evidence="1">The sequence shown here is derived from an EMBL/GenBank/DDBJ whole genome shotgun (WGS) entry which is preliminary data.</text>
</comment>
<dbReference type="EMBL" id="BAABYW010000001">
    <property type="protein sequence ID" value="GAA6409386.1"/>
    <property type="molecule type" value="Genomic_DNA"/>
</dbReference>
<organism evidence="1 2">
    <name type="scientific">Blautia hominis</name>
    <dbReference type="NCBI Taxonomy" id="2025493"/>
    <lineage>
        <taxon>Bacteria</taxon>
        <taxon>Bacillati</taxon>
        <taxon>Bacillota</taxon>
        <taxon>Clostridia</taxon>
        <taxon>Lachnospirales</taxon>
        <taxon>Lachnospiraceae</taxon>
        <taxon>Blautia</taxon>
    </lineage>
</organism>
<keyword evidence="2" id="KW-1185">Reference proteome</keyword>
<gene>
    <name evidence="1" type="ORF">K040078D81_35030</name>
</gene>
<dbReference type="RefSeq" id="WP_390407023.1">
    <property type="nucleotide sequence ID" value="NZ_BAABYW010000001.1"/>
</dbReference>
<accession>A0ABQ0BD69</accession>
<proteinExistence type="predicted"/>
<dbReference type="Proteomes" id="UP001600943">
    <property type="component" value="Unassembled WGS sequence"/>
</dbReference>
<sequence>MAEKKEVYQVELRFSGKQALKELLIEILLEKICTFDGYIRTDYNKI</sequence>